<feature type="transmembrane region" description="Helical" evidence="2">
    <location>
        <begin position="90"/>
        <end position="110"/>
    </location>
</feature>
<feature type="region of interest" description="Disordered" evidence="1">
    <location>
        <begin position="664"/>
        <end position="719"/>
    </location>
</feature>
<keyword evidence="2" id="KW-0472">Membrane</keyword>
<keyword evidence="4" id="KW-1185">Reference proteome</keyword>
<dbReference type="EMBL" id="JANBPK010001473">
    <property type="protein sequence ID" value="KAJ2922902.1"/>
    <property type="molecule type" value="Genomic_DNA"/>
</dbReference>
<feature type="non-terminal residue" evidence="3">
    <location>
        <position position="1"/>
    </location>
</feature>
<dbReference type="AlphaFoldDB" id="A0A9W8IU50"/>
<reference evidence="3" key="1">
    <citation type="submission" date="2022-06" db="EMBL/GenBank/DDBJ databases">
        <title>Genome Sequence of Candolleomyces eurysporus.</title>
        <authorList>
            <person name="Buettner E."/>
        </authorList>
    </citation>
    <scope>NUCLEOTIDE SEQUENCE</scope>
    <source>
        <strain evidence="3">VTCC 930004</strain>
    </source>
</reference>
<name>A0A9W8IU50_9AGAR</name>
<proteinExistence type="predicted"/>
<feature type="region of interest" description="Disordered" evidence="1">
    <location>
        <begin position="725"/>
        <end position="744"/>
    </location>
</feature>
<organism evidence="3 4">
    <name type="scientific">Candolleomyces eurysporus</name>
    <dbReference type="NCBI Taxonomy" id="2828524"/>
    <lineage>
        <taxon>Eukaryota</taxon>
        <taxon>Fungi</taxon>
        <taxon>Dikarya</taxon>
        <taxon>Basidiomycota</taxon>
        <taxon>Agaricomycotina</taxon>
        <taxon>Agaricomycetes</taxon>
        <taxon>Agaricomycetidae</taxon>
        <taxon>Agaricales</taxon>
        <taxon>Agaricineae</taxon>
        <taxon>Psathyrellaceae</taxon>
        <taxon>Candolleomyces</taxon>
    </lineage>
</organism>
<feature type="transmembrane region" description="Helical" evidence="2">
    <location>
        <begin position="31"/>
        <end position="48"/>
    </location>
</feature>
<keyword evidence="2" id="KW-1133">Transmembrane helix</keyword>
<evidence type="ECO:0000256" key="2">
    <source>
        <dbReference type="SAM" id="Phobius"/>
    </source>
</evidence>
<feature type="region of interest" description="Disordered" evidence="1">
    <location>
        <begin position="432"/>
        <end position="483"/>
    </location>
</feature>
<evidence type="ECO:0000313" key="3">
    <source>
        <dbReference type="EMBL" id="KAJ2922902.1"/>
    </source>
</evidence>
<feature type="region of interest" description="Disordered" evidence="1">
    <location>
        <begin position="561"/>
        <end position="585"/>
    </location>
</feature>
<dbReference type="Proteomes" id="UP001140091">
    <property type="component" value="Unassembled WGS sequence"/>
</dbReference>
<evidence type="ECO:0000313" key="4">
    <source>
        <dbReference type="Proteomes" id="UP001140091"/>
    </source>
</evidence>
<keyword evidence="2" id="KW-0812">Transmembrane</keyword>
<feature type="compositionally biased region" description="Low complexity" evidence="1">
    <location>
        <begin position="848"/>
        <end position="869"/>
    </location>
</feature>
<accession>A0A9W8IU50</accession>
<sequence length="1014" mass="110358">MSSSFCLSSATILRCVPLSQAQGFIILIPTLLEVISTSSLIITLWNSGHRRHLLLTAEGWIYFILSVLELLTRVLGAAQNNVDVFSGLDVTIGVASFIPLFLYTFFLYIYSDSELLPNALSLPKKLGKVACLVLLILIPAIVGSNEVASFVGIQRRTNPQDPAQILIGFTTQRNFSVNAFFSSLSLALVTLFQATIFLITAFRLITAIFNRRRFENLGQDATHMLNGIGWLAAAMKLGAVESVIGFAGGGFEVVLTRRFIRFIARACLTLGIVKGVDEIQDFRAVSAELYDAKVEAERFQPRIFRQNSRGPKNPRGLKSLISNPRLSTFRQVTPPQLNGFGHLLASPTFNYNRKIQQSNTSTPETHLRSLQEVKGITTFENMTQSPGRRSDRVTVQYRNSGGAPTLQLRFSTGGFPSPRIIADTVASRPASEWLSSNQSRNSISSESLRPGNPFWARDMESATSSSRPPKGPPEPSIVQPNGKLRPFILADTEKDVRSSMTQSFSESPVEIVTAPQRTLSQSSARARIYQASVKTKLLEGPPRSVPAPMSDVRQTMVSMYSTDSQDAPSKYQPRKGSMAGPESDVSTVSKFRIVSDYSTFEARPDSIQAVRELAEQFPGPPLTYNGRPVIGGLEVTVWEDDHSTPSMFGKSARSSVVFNTFNGLPSGPKLAGQKQGKGRAKVEDEEKGLGTPSSDGASAPRIMISNSAPGTARTLRPQPSFVSTARSIDPFEDDPVSPRTPRTPVEEILSRPTLLRPQPRLDMTALRPHAASVPTSPSELMTSPASGYTVTLNPLAPTPGGLNDPFNELAVRTGGSSDIQKNGGKWKHDSSMMPYPPERAFAPGDGLPTTPNENSSTSSLGRSSRPPSRVTWIPQEQLDEASTRQRKGSADTTADSVQEQRRRQHSIDAAAHQLSNSIPWLKHPEVEEEERKLQKAISASASISSSASSPGAAAFMADGRQRAISRVKTVGQVNVAKTPTLSKHTTGPVRRSVRVEPIMIPPSFTDFRTDEVGG</sequence>
<feature type="region of interest" description="Disordered" evidence="1">
    <location>
        <begin position="793"/>
        <end position="907"/>
    </location>
</feature>
<protein>
    <submittedName>
        <fullName evidence="3">Uncharacterized protein</fullName>
    </submittedName>
</protein>
<feature type="compositionally biased region" description="Low complexity" evidence="1">
    <location>
        <begin position="434"/>
        <end position="449"/>
    </location>
</feature>
<feature type="transmembrane region" description="Helical" evidence="2">
    <location>
        <begin position="131"/>
        <end position="153"/>
    </location>
</feature>
<evidence type="ECO:0000256" key="1">
    <source>
        <dbReference type="SAM" id="MobiDB-lite"/>
    </source>
</evidence>
<feature type="transmembrane region" description="Helical" evidence="2">
    <location>
        <begin position="179"/>
        <end position="205"/>
    </location>
</feature>
<gene>
    <name evidence="3" type="ORF">H1R20_g14160</name>
</gene>
<feature type="transmembrane region" description="Helical" evidence="2">
    <location>
        <begin position="60"/>
        <end position="78"/>
    </location>
</feature>
<comment type="caution">
    <text evidence="3">The sequence shown here is derived from an EMBL/GenBank/DDBJ whole genome shotgun (WGS) entry which is preliminary data.</text>
</comment>
<dbReference type="OrthoDB" id="3219582at2759"/>